<organism evidence="1 2">
    <name type="scientific">Puccinia sorghi</name>
    <dbReference type="NCBI Taxonomy" id="27349"/>
    <lineage>
        <taxon>Eukaryota</taxon>
        <taxon>Fungi</taxon>
        <taxon>Dikarya</taxon>
        <taxon>Basidiomycota</taxon>
        <taxon>Pucciniomycotina</taxon>
        <taxon>Pucciniomycetes</taxon>
        <taxon>Pucciniales</taxon>
        <taxon>Pucciniaceae</taxon>
        <taxon>Puccinia</taxon>
    </lineage>
</organism>
<comment type="caution">
    <text evidence="1">The sequence shown here is derived from an EMBL/GenBank/DDBJ whole genome shotgun (WGS) entry which is preliminary data.</text>
</comment>
<evidence type="ECO:0000313" key="2">
    <source>
        <dbReference type="Proteomes" id="UP000037035"/>
    </source>
</evidence>
<evidence type="ECO:0000313" key="1">
    <source>
        <dbReference type="EMBL" id="KNZ51013.1"/>
    </source>
</evidence>
<name>A0A0L6UR42_9BASI</name>
<keyword evidence="2" id="KW-1185">Reference proteome</keyword>
<protein>
    <submittedName>
        <fullName evidence="1">Uncharacterized protein</fullName>
    </submittedName>
</protein>
<reference evidence="1 2" key="1">
    <citation type="submission" date="2015-08" db="EMBL/GenBank/DDBJ databases">
        <title>Next Generation Sequencing and Analysis of the Genome of Puccinia sorghi L Schw, the Causal Agent of Maize Common Rust.</title>
        <authorList>
            <person name="Rochi L."/>
            <person name="Burguener G."/>
            <person name="Darino M."/>
            <person name="Turjanski A."/>
            <person name="Kreff E."/>
            <person name="Dieguez M.J."/>
            <person name="Sacco F."/>
        </authorList>
    </citation>
    <scope>NUCLEOTIDE SEQUENCE [LARGE SCALE GENOMIC DNA]</scope>
    <source>
        <strain evidence="1 2">RO10H11247</strain>
    </source>
</reference>
<gene>
    <name evidence="1" type="ORF">VP01_4133g4</name>
</gene>
<dbReference type="EMBL" id="LAVV01009206">
    <property type="protein sequence ID" value="KNZ51013.1"/>
    <property type="molecule type" value="Genomic_DNA"/>
</dbReference>
<dbReference type="Proteomes" id="UP000037035">
    <property type="component" value="Unassembled WGS sequence"/>
</dbReference>
<sequence>KSSICLQELLHTFSCSKRGIPAAQYLTEANAAQYSIIPRISYFGILAVTVTEDNVKSNLCQNQALVNNPNPLWTIQVTFHNVVSTTFLCEWYHHSGYDCPLCAMSSLFCIQIIFKRGNGNICAKSCSFNR</sequence>
<feature type="non-terminal residue" evidence="1">
    <location>
        <position position="1"/>
    </location>
</feature>
<proteinExistence type="predicted"/>
<accession>A0A0L6UR42</accession>
<dbReference type="VEuPathDB" id="FungiDB:VP01_4133g4"/>
<dbReference type="AlphaFoldDB" id="A0A0L6UR42"/>